<dbReference type="EMBL" id="CP038626">
    <property type="protein sequence ID" value="QBY46977.1"/>
    <property type="molecule type" value="Genomic_DNA"/>
</dbReference>
<name>A0A4P7L2L3_9GAMM</name>
<dbReference type="InterPro" id="IPR024400">
    <property type="entry name" value="DUF2635"/>
</dbReference>
<keyword evidence="2" id="KW-0614">Plasmid</keyword>
<accession>A0A4P7L2L3</accession>
<evidence type="ECO:0000313" key="3">
    <source>
        <dbReference type="Proteomes" id="UP000295134"/>
    </source>
</evidence>
<evidence type="ECO:0000313" key="2">
    <source>
        <dbReference type="EMBL" id="QBY46977.1"/>
    </source>
</evidence>
<evidence type="ECO:0000256" key="1">
    <source>
        <dbReference type="SAM" id="MobiDB-lite"/>
    </source>
</evidence>
<sequence>MSYQRLWFVKPKDNRLVPVPYYPDDPLMLLPEEGMWIKENQYWRNRRDDGDIKILDIRDPDNPVRKQPKTTDKTDKKVSEE</sequence>
<organism evidence="2 3">
    <name type="scientific">Arsenophonus nasoniae</name>
    <name type="common">son-killer infecting Nasonia vitripennis</name>
    <dbReference type="NCBI Taxonomy" id="638"/>
    <lineage>
        <taxon>Bacteria</taxon>
        <taxon>Pseudomonadati</taxon>
        <taxon>Pseudomonadota</taxon>
        <taxon>Gammaproteobacteria</taxon>
        <taxon>Enterobacterales</taxon>
        <taxon>Morganellaceae</taxon>
        <taxon>Arsenophonus</taxon>
    </lineage>
</organism>
<reference evidence="2 3" key="1">
    <citation type="submission" date="2019-03" db="EMBL/GenBank/DDBJ databases">
        <title>Long-read sequencing reveals hyperdense prophage content in a complex bacterial symbiont genome.</title>
        <authorList>
            <person name="Frost C.L."/>
            <person name="Siozios S."/>
            <person name="Nadal-Jimenez P."/>
            <person name="Brockhurst M.A."/>
            <person name="King K.C."/>
            <person name="Darby A.C."/>
            <person name="Hurst G.D.D."/>
        </authorList>
    </citation>
    <scope>NUCLEOTIDE SEQUENCE [LARGE SCALE GENOMIC DNA]</scope>
    <source>
        <strain evidence="2 3">FIN</strain>
        <plasmid evidence="3">parsfin14</plasmid>
    </source>
</reference>
<evidence type="ECO:0008006" key="4">
    <source>
        <dbReference type="Google" id="ProtNLM"/>
    </source>
</evidence>
<gene>
    <name evidence="2" type="ORF">ArsFIN_55880</name>
</gene>
<dbReference type="KEGG" id="ans:ArsFIN_55880"/>
<dbReference type="Proteomes" id="UP000295134">
    <property type="component" value="Plasmid pArsFIN14"/>
</dbReference>
<dbReference type="Pfam" id="PF10948">
    <property type="entry name" value="DUF2635"/>
    <property type="match status" value="1"/>
</dbReference>
<proteinExistence type="predicted"/>
<dbReference type="AlphaFoldDB" id="A0A4P7L2L3"/>
<feature type="region of interest" description="Disordered" evidence="1">
    <location>
        <begin position="54"/>
        <end position="81"/>
    </location>
</feature>
<protein>
    <recommendedName>
        <fullName evidence="4">DUF2635 domain-containing protein</fullName>
    </recommendedName>
</protein>
<geneLocation type="plasmid" evidence="3">
    <name>parsfin14</name>
</geneLocation>